<comment type="caution">
    <text evidence="1">The sequence shown here is derived from an EMBL/GenBank/DDBJ whole genome shotgun (WGS) entry which is preliminary data.</text>
</comment>
<gene>
    <name evidence="1" type="ORF">BTUL_0216g00120</name>
</gene>
<proteinExistence type="predicted"/>
<name>A0A4Z1E842_9HELO</name>
<evidence type="ECO:0000313" key="1">
    <source>
        <dbReference type="EMBL" id="TGO08286.1"/>
    </source>
</evidence>
<dbReference type="AlphaFoldDB" id="A0A4Z1E842"/>
<evidence type="ECO:0000313" key="2">
    <source>
        <dbReference type="Proteomes" id="UP000297777"/>
    </source>
</evidence>
<keyword evidence="2" id="KW-1185">Reference proteome</keyword>
<dbReference type="Proteomes" id="UP000297777">
    <property type="component" value="Unassembled WGS sequence"/>
</dbReference>
<dbReference type="EMBL" id="PQXH01000216">
    <property type="protein sequence ID" value="TGO08286.1"/>
    <property type="molecule type" value="Genomic_DNA"/>
</dbReference>
<sequence>MQMRARLVGQVNSAVRAFPMKDVPENITTYVEKRLVVTVKRSRLCYYSDDYVDPHACLFNRARARFFSYSWRL</sequence>
<organism evidence="1 2">
    <name type="scientific">Botrytis tulipae</name>
    <dbReference type="NCBI Taxonomy" id="87230"/>
    <lineage>
        <taxon>Eukaryota</taxon>
        <taxon>Fungi</taxon>
        <taxon>Dikarya</taxon>
        <taxon>Ascomycota</taxon>
        <taxon>Pezizomycotina</taxon>
        <taxon>Leotiomycetes</taxon>
        <taxon>Helotiales</taxon>
        <taxon>Sclerotiniaceae</taxon>
        <taxon>Botrytis</taxon>
    </lineage>
</organism>
<protein>
    <submittedName>
        <fullName evidence="1">Uncharacterized protein</fullName>
    </submittedName>
</protein>
<accession>A0A4Z1E842</accession>
<reference evidence="1 2" key="1">
    <citation type="submission" date="2017-12" db="EMBL/GenBank/DDBJ databases">
        <title>Comparative genomics of Botrytis spp.</title>
        <authorList>
            <person name="Valero-Jimenez C.A."/>
            <person name="Tapia P."/>
            <person name="Veloso J."/>
            <person name="Silva-Moreno E."/>
            <person name="Staats M."/>
            <person name="Valdes J.H."/>
            <person name="Van Kan J.A.L."/>
        </authorList>
    </citation>
    <scope>NUCLEOTIDE SEQUENCE [LARGE SCALE GENOMIC DNA]</scope>
    <source>
        <strain evidence="1 2">Bt9001</strain>
    </source>
</reference>